<keyword evidence="6" id="KW-0418">Kinase</keyword>
<organism evidence="6 7">
    <name type="scientific">Blastopirellula marina</name>
    <dbReference type="NCBI Taxonomy" id="124"/>
    <lineage>
        <taxon>Bacteria</taxon>
        <taxon>Pseudomonadati</taxon>
        <taxon>Planctomycetota</taxon>
        <taxon>Planctomycetia</taxon>
        <taxon>Pirellulales</taxon>
        <taxon>Pirellulaceae</taxon>
        <taxon>Blastopirellula</taxon>
    </lineage>
</organism>
<keyword evidence="1 2" id="KW-0807">Transducer</keyword>
<dbReference type="EMBL" id="PUHZ01000008">
    <property type="protein sequence ID" value="PQO46767.1"/>
    <property type="molecule type" value="Genomic_DNA"/>
</dbReference>
<proteinExistence type="predicted"/>
<evidence type="ECO:0000259" key="3">
    <source>
        <dbReference type="PROSITE" id="PS50111"/>
    </source>
</evidence>
<dbReference type="PROSITE" id="PS50112">
    <property type="entry name" value="PAS"/>
    <property type="match status" value="1"/>
</dbReference>
<dbReference type="SMART" id="SM00091">
    <property type="entry name" value="PAS"/>
    <property type="match status" value="2"/>
</dbReference>
<dbReference type="InterPro" id="IPR004089">
    <property type="entry name" value="MCPsignal_dom"/>
</dbReference>
<dbReference type="InterPro" id="IPR035965">
    <property type="entry name" value="PAS-like_dom_sf"/>
</dbReference>
<dbReference type="PROSITE" id="PS50113">
    <property type="entry name" value="PAC"/>
    <property type="match status" value="1"/>
</dbReference>
<accession>A0A2S8GQS1</accession>
<feature type="domain" description="PAS" evidence="4">
    <location>
        <begin position="52"/>
        <end position="77"/>
    </location>
</feature>
<dbReference type="GO" id="GO:0007165">
    <property type="term" value="P:signal transduction"/>
    <property type="evidence" value="ECO:0007669"/>
    <property type="project" value="UniProtKB-KW"/>
</dbReference>
<reference evidence="6 7" key="1">
    <citation type="submission" date="2018-02" db="EMBL/GenBank/DDBJ databases">
        <title>Comparative genomes isolates from brazilian mangrove.</title>
        <authorList>
            <person name="Araujo J.E."/>
            <person name="Taketani R.G."/>
            <person name="Silva M.C.P."/>
            <person name="Loureco M.V."/>
            <person name="Andreote F.D."/>
        </authorList>
    </citation>
    <scope>NUCLEOTIDE SEQUENCE [LARGE SCALE GENOMIC DNA]</scope>
    <source>
        <strain evidence="6 7">Nap-Phe MGV</strain>
    </source>
</reference>
<dbReference type="Gene3D" id="3.30.450.20">
    <property type="entry name" value="PAS domain"/>
    <property type="match status" value="2"/>
</dbReference>
<name>A0A2S8GQS1_9BACT</name>
<dbReference type="InterPro" id="IPR013655">
    <property type="entry name" value="PAS_fold_3"/>
</dbReference>
<keyword evidence="6" id="KW-0808">Transferase</keyword>
<dbReference type="PROSITE" id="PS50111">
    <property type="entry name" value="CHEMOTAXIS_TRANSDUC_2"/>
    <property type="match status" value="1"/>
</dbReference>
<dbReference type="Gene3D" id="1.10.287.950">
    <property type="entry name" value="Methyl-accepting chemotaxis protein"/>
    <property type="match status" value="1"/>
</dbReference>
<dbReference type="Proteomes" id="UP000237819">
    <property type="component" value="Unassembled WGS sequence"/>
</dbReference>
<dbReference type="SUPFAM" id="SSF58104">
    <property type="entry name" value="Methyl-accepting chemotaxis protein (MCP) signaling domain"/>
    <property type="match status" value="1"/>
</dbReference>
<dbReference type="AlphaFoldDB" id="A0A2S8GQS1"/>
<dbReference type="NCBIfam" id="TIGR00229">
    <property type="entry name" value="sensory_box"/>
    <property type="match status" value="1"/>
</dbReference>
<evidence type="ECO:0000259" key="5">
    <source>
        <dbReference type="PROSITE" id="PS50113"/>
    </source>
</evidence>
<dbReference type="SMART" id="SM00283">
    <property type="entry name" value="MA"/>
    <property type="match status" value="1"/>
</dbReference>
<gene>
    <name evidence="6" type="ORF">C5Y93_08010</name>
</gene>
<protein>
    <submittedName>
        <fullName evidence="6">Histidine kinase</fullName>
    </submittedName>
</protein>
<evidence type="ECO:0000313" key="7">
    <source>
        <dbReference type="Proteomes" id="UP000237819"/>
    </source>
</evidence>
<comment type="caution">
    <text evidence="6">The sequence shown here is derived from an EMBL/GenBank/DDBJ whole genome shotgun (WGS) entry which is preliminary data.</text>
</comment>
<dbReference type="SUPFAM" id="SSF55785">
    <property type="entry name" value="PYP-like sensor domain (PAS domain)"/>
    <property type="match status" value="2"/>
</dbReference>
<sequence length="456" mass="49556">MFSLIPNFLSKGRSKSSAGAAAKQVDFEAYQEALGKVAAIERSNATIEFAMDGTILWANDLFLQLLGYSLEEVRGKQHRIFVESEYAGSAEYRQFWASLNSGQFHTERFKRLGKGGKEVFIQATYNPVFGADGKPKKVVKYALDVTGQVRVEVEASRLANMVENLPTNLMFADRQNIIRYINPASKQALEEIRHLLPVSPDAVVGSSVDIFHKTPDKQRRILSDPNNLPVKTQFQLGNEVVDIEVHAIRDRDANFIGSMATWQVVTEHAAIRRQVGKLGDVGHSVARNVGDMASAMQEISANVNRTASLAKTAENQFKTADQSIQDLGSCSAEIGEVVTLIRELAEQTNLLALNATIEAARAGDAGRSFAVVASEVKTLATETRNATENISERVGRISANIAAVVQSTTEIAKGVSEVSQNSTTVAAAIEEQSTIIGGMKGTSDDLVNLSQELQKL</sequence>
<evidence type="ECO:0000259" key="4">
    <source>
        <dbReference type="PROSITE" id="PS50112"/>
    </source>
</evidence>
<dbReference type="InterPro" id="IPR000700">
    <property type="entry name" value="PAS-assoc_C"/>
</dbReference>
<dbReference type="Pfam" id="PF08447">
    <property type="entry name" value="PAS_3"/>
    <property type="match status" value="1"/>
</dbReference>
<feature type="domain" description="PAC" evidence="5">
    <location>
        <begin position="105"/>
        <end position="157"/>
    </location>
</feature>
<dbReference type="CDD" id="cd00130">
    <property type="entry name" value="PAS"/>
    <property type="match status" value="1"/>
</dbReference>
<dbReference type="PANTHER" id="PTHR32089">
    <property type="entry name" value="METHYL-ACCEPTING CHEMOTAXIS PROTEIN MCPB"/>
    <property type="match status" value="1"/>
</dbReference>
<evidence type="ECO:0000256" key="1">
    <source>
        <dbReference type="ARBA" id="ARBA00023224"/>
    </source>
</evidence>
<evidence type="ECO:0000313" key="6">
    <source>
        <dbReference type="EMBL" id="PQO46767.1"/>
    </source>
</evidence>
<dbReference type="Pfam" id="PF00015">
    <property type="entry name" value="MCPsignal"/>
    <property type="match status" value="1"/>
</dbReference>
<evidence type="ECO:0000256" key="2">
    <source>
        <dbReference type="PROSITE-ProRule" id="PRU00284"/>
    </source>
</evidence>
<dbReference type="PANTHER" id="PTHR32089:SF112">
    <property type="entry name" value="LYSOZYME-LIKE PROTEIN-RELATED"/>
    <property type="match status" value="1"/>
</dbReference>
<feature type="domain" description="Methyl-accepting transducer" evidence="3">
    <location>
        <begin position="283"/>
        <end position="456"/>
    </location>
</feature>
<dbReference type="GO" id="GO:0016020">
    <property type="term" value="C:membrane"/>
    <property type="evidence" value="ECO:0007669"/>
    <property type="project" value="InterPro"/>
</dbReference>
<dbReference type="RefSeq" id="WP_105334893.1">
    <property type="nucleotide sequence ID" value="NZ_PUHZ01000008.1"/>
</dbReference>
<dbReference type="OrthoDB" id="221239at2"/>
<dbReference type="GO" id="GO:0016301">
    <property type="term" value="F:kinase activity"/>
    <property type="evidence" value="ECO:0007669"/>
    <property type="project" value="UniProtKB-KW"/>
</dbReference>
<dbReference type="InterPro" id="IPR000014">
    <property type="entry name" value="PAS"/>
</dbReference>